<dbReference type="PANTHER" id="PTHR45008:SF1">
    <property type="entry name" value="PTS SYSTEM GLUCOSE-SPECIFIC EIIA COMPONENT"/>
    <property type="match status" value="1"/>
</dbReference>
<dbReference type="OrthoDB" id="92465at2"/>
<dbReference type="RefSeq" id="WP_017753266.1">
    <property type="nucleotide sequence ID" value="NZ_CBXI010000013.1"/>
</dbReference>
<comment type="caution">
    <text evidence="8">The sequence shown here is derived from an EMBL/GenBank/DDBJ whole genome shotgun (WGS) entry which is preliminary data.</text>
</comment>
<dbReference type="Pfam" id="PF00358">
    <property type="entry name" value="PTS_EIIA_1"/>
    <property type="match status" value="1"/>
</dbReference>
<dbReference type="GO" id="GO:0005737">
    <property type="term" value="C:cytoplasm"/>
    <property type="evidence" value="ECO:0007669"/>
    <property type="project" value="UniProtKB-SubCell"/>
</dbReference>
<dbReference type="Proteomes" id="UP000019482">
    <property type="component" value="Unassembled WGS sequence"/>
</dbReference>
<keyword evidence="5" id="KW-0598">Phosphotransferase system</keyword>
<dbReference type="PROSITE" id="PS00371">
    <property type="entry name" value="PTS_EIIA_TYPE_1_HIS"/>
    <property type="match status" value="1"/>
</dbReference>
<keyword evidence="6" id="KW-0418">Kinase</keyword>
<keyword evidence="4 8" id="KW-0808">Transferase</keyword>
<feature type="domain" description="PTS EIIA type-1" evidence="7">
    <location>
        <begin position="27"/>
        <end position="131"/>
    </location>
</feature>
<gene>
    <name evidence="8" type="ORF">CTDIVETGP_0990</name>
</gene>
<evidence type="ECO:0000256" key="1">
    <source>
        <dbReference type="ARBA" id="ARBA00004496"/>
    </source>
</evidence>
<dbReference type="GO" id="GO:0009401">
    <property type="term" value="P:phosphoenolpyruvate-dependent sugar phosphotransferase system"/>
    <property type="evidence" value="ECO:0007669"/>
    <property type="project" value="UniProtKB-KW"/>
</dbReference>
<dbReference type="GeneID" id="29419305"/>
<dbReference type="AlphaFoldDB" id="W6N4K4"/>
<dbReference type="SUPFAM" id="SSF51261">
    <property type="entry name" value="Duplicated hybrid motif"/>
    <property type="match status" value="1"/>
</dbReference>
<evidence type="ECO:0000256" key="6">
    <source>
        <dbReference type="ARBA" id="ARBA00022777"/>
    </source>
</evidence>
<dbReference type="PANTHER" id="PTHR45008">
    <property type="entry name" value="PTS SYSTEM GLUCOSE-SPECIFIC EIIA COMPONENT"/>
    <property type="match status" value="1"/>
</dbReference>
<dbReference type="PROSITE" id="PS51093">
    <property type="entry name" value="PTS_EIIA_TYPE_1"/>
    <property type="match status" value="1"/>
</dbReference>
<name>W6N4K4_CLOTY</name>
<dbReference type="InterPro" id="IPR001127">
    <property type="entry name" value="PTS_EIIA_1_perm"/>
</dbReference>
<evidence type="ECO:0000256" key="4">
    <source>
        <dbReference type="ARBA" id="ARBA00022679"/>
    </source>
</evidence>
<keyword evidence="9" id="KW-1185">Reference proteome</keyword>
<dbReference type="InterPro" id="IPR011055">
    <property type="entry name" value="Dup_hybrid_motif"/>
</dbReference>
<dbReference type="EC" id="2.7.1.69" evidence="8"/>
<evidence type="ECO:0000256" key="3">
    <source>
        <dbReference type="ARBA" id="ARBA00022597"/>
    </source>
</evidence>
<evidence type="ECO:0000256" key="5">
    <source>
        <dbReference type="ARBA" id="ARBA00022683"/>
    </source>
</evidence>
<dbReference type="GO" id="GO:0016301">
    <property type="term" value="F:kinase activity"/>
    <property type="evidence" value="ECO:0007669"/>
    <property type="project" value="UniProtKB-KW"/>
</dbReference>
<evidence type="ECO:0000256" key="2">
    <source>
        <dbReference type="ARBA" id="ARBA00022448"/>
    </source>
</evidence>
<dbReference type="InterPro" id="IPR050890">
    <property type="entry name" value="PTS_EIIA_component"/>
</dbReference>
<evidence type="ECO:0000313" key="9">
    <source>
        <dbReference type="Proteomes" id="UP000019482"/>
    </source>
</evidence>
<protein>
    <submittedName>
        <fullName evidence="8">PTS system, glucose-specific IIA component</fullName>
        <ecNumber evidence="8">2.7.1.69</ecNumber>
    </submittedName>
</protein>
<dbReference type="NCBIfam" id="TIGR00830">
    <property type="entry name" value="PTBA"/>
    <property type="match status" value="1"/>
</dbReference>
<evidence type="ECO:0000313" key="8">
    <source>
        <dbReference type="EMBL" id="CDL90920.1"/>
    </source>
</evidence>
<dbReference type="EMBL" id="CBXI010000013">
    <property type="protein sequence ID" value="CDL90920.1"/>
    <property type="molecule type" value="Genomic_DNA"/>
</dbReference>
<comment type="subcellular location">
    <subcellularLocation>
        <location evidence="1">Cytoplasm</location>
    </subcellularLocation>
</comment>
<dbReference type="FunFam" id="2.70.70.10:FF:000001">
    <property type="entry name" value="PTS system glucose-specific IIA component"/>
    <property type="match status" value="1"/>
</dbReference>
<accession>W6N4K4</accession>
<proteinExistence type="predicted"/>
<evidence type="ECO:0000259" key="7">
    <source>
        <dbReference type="PROSITE" id="PS51093"/>
    </source>
</evidence>
<sequence length="161" mass="17560">MFDFLKKEFQILSPADGKVVSLSKVPDQIFSNRIAGDGVAIEPIGDSILSPADGVVSFIFNTNHAFGIILDNGLEVLVHIGIDTIDLQGKGFKRVVSEGSKIKAGDIIIKIDKTFIQSKGYSLITPVIITNTDIICNINFKCNLNSYVKAGKDPIITYKMR</sequence>
<organism evidence="8 9">
    <name type="scientific">Clostridium tyrobutyricum DIVETGP</name>
    <dbReference type="NCBI Taxonomy" id="1408889"/>
    <lineage>
        <taxon>Bacteria</taxon>
        <taxon>Bacillati</taxon>
        <taxon>Bacillota</taxon>
        <taxon>Clostridia</taxon>
        <taxon>Eubacteriales</taxon>
        <taxon>Clostridiaceae</taxon>
        <taxon>Clostridium</taxon>
    </lineage>
</organism>
<dbReference type="Gene3D" id="2.70.70.10">
    <property type="entry name" value="Glucose Permease (Domain IIA)"/>
    <property type="match status" value="1"/>
</dbReference>
<keyword evidence="2" id="KW-0813">Transport</keyword>
<reference evidence="8 9" key="1">
    <citation type="journal article" date="2015" name="Genome Announc.">
        <title>Draft Genome Sequence of Clostridium tyrobutyricum Strain DIVETGP, Isolated from Cow's Milk for Grana Padano Production.</title>
        <authorList>
            <person name="Soggiu A."/>
            <person name="Piras C."/>
            <person name="Gaiarsa S."/>
            <person name="Sassera D."/>
            <person name="Roncada P."/>
            <person name="Bendixen E."/>
            <person name="Brasca M."/>
            <person name="Bonizzi L."/>
        </authorList>
    </citation>
    <scope>NUCLEOTIDE SEQUENCE [LARGE SCALE GENOMIC DNA]</scope>
    <source>
        <strain evidence="8 9">DIVETGP</strain>
    </source>
</reference>
<keyword evidence="3" id="KW-0762">Sugar transport</keyword>